<dbReference type="Pfam" id="PF03737">
    <property type="entry name" value="RraA-like"/>
    <property type="match status" value="1"/>
</dbReference>
<sequence>MRLKRRDAEVYAKNAERILNFLCVSSVSLRLKHYQNSPLMNRTIATLSLFVTLSLTGQLSAQTIPKDELTFLTSEWKGERFPDGRPKIPDALLERARKIGIDDAWTVLKNEGYTNQFEGNWKLIKDDVPVIGRAVTAMFMPSRPDVEKNIKERGISKQGRKGNTNAWPIETLTKGDVYVADAFGKIGGGTLMGATLGNAIFSKTGNGVVFNGAARDLQELQNINGFNAFVRDFHPSFLEEMVLMGLNTPIRIGNAMVLPGDLVIAQREGVLFVPAHMAEQVISTCEFVTRKDQFGFEMVKSGRYTTGQIDSQWTDEIKSEFLKWLGQHPELGAMTRPELDKVMSKRTW</sequence>
<dbReference type="STRING" id="1185876.BN8_06638"/>
<keyword evidence="3" id="KW-1185">Reference proteome</keyword>
<dbReference type="GO" id="GO:0008168">
    <property type="term" value="F:methyltransferase activity"/>
    <property type="evidence" value="ECO:0007669"/>
    <property type="project" value="UniProtKB-KW"/>
</dbReference>
<keyword evidence="2" id="KW-0489">Methyltransferase</keyword>
<dbReference type="eggNOG" id="COG0684">
    <property type="taxonomic scope" value="Bacteria"/>
</dbReference>
<dbReference type="InterPro" id="IPR005493">
    <property type="entry name" value="RraA/RraA-like"/>
</dbReference>
<accession>I2GTK1</accession>
<feature type="binding site" evidence="1">
    <location>
        <begin position="193"/>
        <end position="196"/>
    </location>
    <ligand>
        <name>substrate</name>
    </ligand>
</feature>
<keyword evidence="1" id="KW-0460">Magnesium</keyword>
<dbReference type="InterPro" id="IPR036704">
    <property type="entry name" value="RraA/RraA-like_sf"/>
</dbReference>
<proteinExistence type="predicted"/>
<dbReference type="SUPFAM" id="SSF89562">
    <property type="entry name" value="RraA-like"/>
    <property type="match status" value="1"/>
</dbReference>
<evidence type="ECO:0000256" key="1">
    <source>
        <dbReference type="PIRSR" id="PIRSR605493-1"/>
    </source>
</evidence>
<reference evidence="2 3" key="1">
    <citation type="journal article" date="2012" name="J. Bacteriol.">
        <title>Genome Sequence of the Filamentous Bacterium Fibrisoma limi BUZ 3T.</title>
        <authorList>
            <person name="Filippini M."/>
            <person name="Qi W."/>
            <person name="Jaenicke S."/>
            <person name="Goesmann A."/>
            <person name="Smits T.H."/>
            <person name="Bagheri H.C."/>
        </authorList>
    </citation>
    <scope>NUCLEOTIDE SEQUENCE [LARGE SCALE GENOMIC DNA]</scope>
    <source>
        <strain evidence="3">BUZ 3T</strain>
    </source>
</reference>
<dbReference type="EMBL" id="CAIT01000010">
    <property type="protein sequence ID" value="CCH57230.1"/>
    <property type="molecule type" value="Genomic_DNA"/>
</dbReference>
<dbReference type="Gene3D" id="3.50.30.40">
    <property type="entry name" value="Ribonuclease E inhibitor RraA/RraA-like"/>
    <property type="match status" value="1"/>
</dbReference>
<dbReference type="GO" id="GO:0032259">
    <property type="term" value="P:methylation"/>
    <property type="evidence" value="ECO:0007669"/>
    <property type="project" value="UniProtKB-KW"/>
</dbReference>
<feature type="binding site" evidence="1">
    <location>
        <position position="216"/>
    </location>
    <ligand>
        <name>Mg(2+)</name>
        <dbReference type="ChEBI" id="CHEBI:18420"/>
    </ligand>
</feature>
<comment type="cofactor">
    <cofactor evidence="1">
        <name>Mg(2+)</name>
        <dbReference type="ChEBI" id="CHEBI:18420"/>
    </cofactor>
</comment>
<dbReference type="Proteomes" id="UP000009309">
    <property type="component" value="Unassembled WGS sequence"/>
</dbReference>
<name>I2GTK1_9BACT</name>
<evidence type="ECO:0000313" key="2">
    <source>
        <dbReference type="EMBL" id="CCH57230.1"/>
    </source>
</evidence>
<organism evidence="2 3">
    <name type="scientific">Fibrisoma limi BUZ 3</name>
    <dbReference type="NCBI Taxonomy" id="1185876"/>
    <lineage>
        <taxon>Bacteria</taxon>
        <taxon>Pseudomonadati</taxon>
        <taxon>Bacteroidota</taxon>
        <taxon>Cytophagia</taxon>
        <taxon>Cytophagales</taxon>
        <taxon>Spirosomataceae</taxon>
        <taxon>Fibrisoma</taxon>
    </lineage>
</organism>
<dbReference type="GO" id="GO:0046872">
    <property type="term" value="F:metal ion binding"/>
    <property type="evidence" value="ECO:0007669"/>
    <property type="project" value="UniProtKB-KW"/>
</dbReference>
<protein>
    <submittedName>
        <fullName evidence="2">Demethylmenaquinone methyltransferase-like protein</fullName>
    </submittedName>
</protein>
<keyword evidence="1" id="KW-0479">Metal-binding</keyword>
<evidence type="ECO:0000313" key="3">
    <source>
        <dbReference type="Proteomes" id="UP000009309"/>
    </source>
</evidence>
<gene>
    <name evidence="2" type="ORF">BN8_06638</name>
</gene>
<keyword evidence="2" id="KW-0808">Transferase</keyword>
<comment type="caution">
    <text evidence="2">The sequence shown here is derived from an EMBL/GenBank/DDBJ whole genome shotgun (WGS) entry which is preliminary data.</text>
</comment>
<dbReference type="AlphaFoldDB" id="I2GTK1"/>
<feature type="binding site" evidence="1">
    <location>
        <position position="215"/>
    </location>
    <ligand>
        <name>substrate</name>
    </ligand>
</feature>